<evidence type="ECO:0000313" key="2">
    <source>
        <dbReference type="EMBL" id="MVO99750.1"/>
    </source>
</evidence>
<dbReference type="Proteomes" id="UP000490800">
    <property type="component" value="Unassembled WGS sequence"/>
</dbReference>
<evidence type="ECO:0000256" key="1">
    <source>
        <dbReference type="SAM" id="SignalP"/>
    </source>
</evidence>
<organism evidence="2 3">
    <name type="scientific">Paenibacillus lutrae</name>
    <dbReference type="NCBI Taxonomy" id="2078573"/>
    <lineage>
        <taxon>Bacteria</taxon>
        <taxon>Bacillati</taxon>
        <taxon>Bacillota</taxon>
        <taxon>Bacilli</taxon>
        <taxon>Bacillales</taxon>
        <taxon>Paenibacillaceae</taxon>
        <taxon>Paenibacillus</taxon>
    </lineage>
</organism>
<comment type="caution">
    <text evidence="2">The sequence shown here is derived from an EMBL/GenBank/DDBJ whole genome shotgun (WGS) entry which is preliminary data.</text>
</comment>
<dbReference type="EMBL" id="RHLK01000004">
    <property type="protein sequence ID" value="MVO99750.1"/>
    <property type="molecule type" value="Genomic_DNA"/>
</dbReference>
<protein>
    <recommendedName>
        <fullName evidence="4">DUF4358 domain-containing protein</fullName>
    </recommendedName>
</protein>
<evidence type="ECO:0008006" key="4">
    <source>
        <dbReference type="Google" id="ProtNLM"/>
    </source>
</evidence>
<gene>
    <name evidence="2" type="ORF">EDM21_09435</name>
</gene>
<feature type="chain" id="PRO_5031046842" description="DUF4358 domain-containing protein" evidence="1">
    <location>
        <begin position="23"/>
        <end position="136"/>
    </location>
</feature>
<dbReference type="RefSeq" id="WP_157334996.1">
    <property type="nucleotide sequence ID" value="NZ_RHLK01000004.1"/>
</dbReference>
<keyword evidence="1" id="KW-0732">Signal</keyword>
<accession>A0A7X3JZA3</accession>
<reference evidence="2 3" key="1">
    <citation type="journal article" date="2019" name="Microorganisms">
        <title>Paenibacillus lutrae sp. nov., A Chitinolytic Species Isolated from A River Otter in Castril Natural Park, Granada, Spain.</title>
        <authorList>
            <person name="Rodriguez M."/>
            <person name="Reina J.C."/>
            <person name="Bejar V."/>
            <person name="Llamas I."/>
        </authorList>
    </citation>
    <scope>NUCLEOTIDE SEQUENCE [LARGE SCALE GENOMIC DNA]</scope>
    <source>
        <strain evidence="2 3">N10</strain>
    </source>
</reference>
<dbReference type="PROSITE" id="PS51257">
    <property type="entry name" value="PROKAR_LIPOPROTEIN"/>
    <property type="match status" value="1"/>
</dbReference>
<proteinExistence type="predicted"/>
<dbReference type="AlphaFoldDB" id="A0A7X3JZA3"/>
<sequence length="136" mass="15525">MVLRSISLTFLLILILTGCSEANKTITLDQVVSSIEKEDMELVSKGESHMDQLVSVSPHLFRFSGTDGDFDQESIYIYVYDSEDAVRKAVKEQNQNVNSLTFVQSFQHKNVFVIYATYKKSERHLENIEAALKKLE</sequence>
<name>A0A7X3JZA3_9BACL</name>
<evidence type="ECO:0000313" key="3">
    <source>
        <dbReference type="Proteomes" id="UP000490800"/>
    </source>
</evidence>
<feature type="signal peptide" evidence="1">
    <location>
        <begin position="1"/>
        <end position="22"/>
    </location>
</feature>
<keyword evidence="3" id="KW-1185">Reference proteome</keyword>
<dbReference type="OrthoDB" id="9902875at2"/>